<dbReference type="GO" id="GO:0005811">
    <property type="term" value="C:lipid droplet"/>
    <property type="evidence" value="ECO:0007669"/>
    <property type="project" value="TreeGrafter"/>
</dbReference>
<evidence type="ECO:0000313" key="3">
    <source>
        <dbReference type="EMBL" id="KAF9322841.1"/>
    </source>
</evidence>
<sequence length="423" mass="45553">MVAREFDVIIYGATGFTGLRTCQYLARTYPQGVRWAIAGRSTAKLEEVRQKLVAIDPALSTLPIVQADASDMSALEAMTARTKVVLTTVGPFLAHGIPLVEACVKRGTHYIDSTGETPFVNKIIQKYHEEARAKNVVVVPCCGFDSVPSDIGTKLVVDFLKSEYNLDTKSVKMSLRDWCGAASGGTLASACGIMEARDGNMKSMSNQNELVPESAASKVVPAKISMPTIFYDYDFKQWQAYFFMSSTNEKIVKRSHGLGVEADGIGYGQQFSYYESMSCPGLFTATTTTVATILGGIGLGIGPIRRLAQKYILPAPGTGPSDALIAKSHFTIEVIGEAVKPENVSGEEGEPIRAIAVVKGGDPGYSETCKYLVESALCLVKNEDRVRKENKVTGGVLTPAHAFGQVLIGRLRDQGAKLTVSRL</sequence>
<dbReference type="Gene3D" id="3.40.50.720">
    <property type="entry name" value="NAD(P)-binding Rossmann-like Domain"/>
    <property type="match status" value="1"/>
</dbReference>
<protein>
    <recommendedName>
        <fullName evidence="2">Saccharopine dehydrogenase NADP binding domain-containing protein</fullName>
    </recommendedName>
</protein>
<name>A0A9P5VGT9_9FUNG</name>
<dbReference type="EMBL" id="JAAAUY010001435">
    <property type="protein sequence ID" value="KAF9322841.1"/>
    <property type="molecule type" value="Genomic_DNA"/>
</dbReference>
<proteinExistence type="inferred from homology"/>
<dbReference type="InterPro" id="IPR036291">
    <property type="entry name" value="NAD(P)-bd_dom_sf"/>
</dbReference>
<feature type="domain" description="Saccharopine dehydrogenase NADP binding" evidence="2">
    <location>
        <begin position="8"/>
        <end position="139"/>
    </location>
</feature>
<dbReference type="Proteomes" id="UP000696485">
    <property type="component" value="Unassembled WGS sequence"/>
</dbReference>
<dbReference type="Pfam" id="PF03435">
    <property type="entry name" value="Sacchrp_dh_NADP"/>
    <property type="match status" value="1"/>
</dbReference>
<comment type="caution">
    <text evidence="3">The sequence shown here is derived from an EMBL/GenBank/DDBJ whole genome shotgun (WGS) entry which is preliminary data.</text>
</comment>
<dbReference type="GO" id="GO:0005739">
    <property type="term" value="C:mitochondrion"/>
    <property type="evidence" value="ECO:0007669"/>
    <property type="project" value="TreeGrafter"/>
</dbReference>
<dbReference type="AlphaFoldDB" id="A0A9P5VGT9"/>
<organism evidence="3 4">
    <name type="scientific">Podila minutissima</name>
    <dbReference type="NCBI Taxonomy" id="64525"/>
    <lineage>
        <taxon>Eukaryota</taxon>
        <taxon>Fungi</taxon>
        <taxon>Fungi incertae sedis</taxon>
        <taxon>Mucoromycota</taxon>
        <taxon>Mortierellomycotina</taxon>
        <taxon>Mortierellomycetes</taxon>
        <taxon>Mortierellales</taxon>
        <taxon>Mortierellaceae</taxon>
        <taxon>Podila</taxon>
    </lineage>
</organism>
<evidence type="ECO:0000259" key="2">
    <source>
        <dbReference type="Pfam" id="PF03435"/>
    </source>
</evidence>
<accession>A0A9P5VGT9</accession>
<dbReference type="InterPro" id="IPR051276">
    <property type="entry name" value="Saccharopine_DH-like_oxidrdct"/>
</dbReference>
<comment type="similarity">
    <text evidence="1">Belongs to the saccharopine dehydrogenase family.</text>
</comment>
<evidence type="ECO:0000256" key="1">
    <source>
        <dbReference type="ARBA" id="ARBA00038048"/>
    </source>
</evidence>
<gene>
    <name evidence="3" type="ORF">BG006_002012</name>
</gene>
<dbReference type="GO" id="GO:0009247">
    <property type="term" value="P:glycolipid biosynthetic process"/>
    <property type="evidence" value="ECO:0007669"/>
    <property type="project" value="TreeGrafter"/>
</dbReference>
<dbReference type="PANTHER" id="PTHR12286">
    <property type="entry name" value="SACCHAROPINE DEHYDROGENASE-LIKE OXIDOREDUCTASE"/>
    <property type="match status" value="1"/>
</dbReference>
<dbReference type="GO" id="GO:0005886">
    <property type="term" value="C:plasma membrane"/>
    <property type="evidence" value="ECO:0007669"/>
    <property type="project" value="TreeGrafter"/>
</dbReference>
<evidence type="ECO:0000313" key="4">
    <source>
        <dbReference type="Proteomes" id="UP000696485"/>
    </source>
</evidence>
<dbReference type="InterPro" id="IPR005097">
    <property type="entry name" value="Sacchrp_dh_NADP-bd"/>
</dbReference>
<dbReference type="PANTHER" id="PTHR12286:SF5">
    <property type="entry name" value="SACCHAROPINE DEHYDROGENASE-LIKE OXIDOREDUCTASE"/>
    <property type="match status" value="1"/>
</dbReference>
<reference evidence="3" key="1">
    <citation type="journal article" date="2020" name="Fungal Divers.">
        <title>Resolving the Mortierellaceae phylogeny through synthesis of multi-gene phylogenetics and phylogenomics.</title>
        <authorList>
            <person name="Vandepol N."/>
            <person name="Liber J."/>
            <person name="Desiro A."/>
            <person name="Na H."/>
            <person name="Kennedy M."/>
            <person name="Barry K."/>
            <person name="Grigoriev I.V."/>
            <person name="Miller A.N."/>
            <person name="O'Donnell K."/>
            <person name="Stajich J.E."/>
            <person name="Bonito G."/>
        </authorList>
    </citation>
    <scope>NUCLEOTIDE SEQUENCE</scope>
    <source>
        <strain evidence="3">NVP1</strain>
    </source>
</reference>
<dbReference type="SUPFAM" id="SSF51735">
    <property type="entry name" value="NAD(P)-binding Rossmann-fold domains"/>
    <property type="match status" value="1"/>
</dbReference>
<keyword evidence="4" id="KW-1185">Reference proteome</keyword>